<evidence type="ECO:0000313" key="5">
    <source>
        <dbReference type="Proteomes" id="UP000184330"/>
    </source>
</evidence>
<dbReference type="STRING" id="576137.A0A1L7X5N0"/>
<keyword evidence="1" id="KW-0479">Metal-binding</keyword>
<evidence type="ECO:0000256" key="2">
    <source>
        <dbReference type="ARBA" id="ARBA00023180"/>
    </source>
</evidence>
<reference evidence="4 5" key="1">
    <citation type="submission" date="2016-03" db="EMBL/GenBank/DDBJ databases">
        <authorList>
            <person name="Ploux O."/>
        </authorList>
    </citation>
    <scope>NUCLEOTIDE SEQUENCE [LARGE SCALE GENOMIC DNA]</scope>
    <source>
        <strain evidence="4 5">UAMH 11012</strain>
    </source>
</reference>
<keyword evidence="2" id="KW-0325">Glycoprotein</keyword>
<dbReference type="EMBL" id="FJOG01000015">
    <property type="protein sequence ID" value="CZR60328.1"/>
    <property type="molecule type" value="Genomic_DNA"/>
</dbReference>
<dbReference type="GO" id="GO:0046872">
    <property type="term" value="F:metal ion binding"/>
    <property type="evidence" value="ECO:0007669"/>
    <property type="project" value="UniProtKB-KW"/>
</dbReference>
<sequence length="366" mass="37584">MILFLQSLTIAAVTLTFGAHAQNAFSGAVGFGAIATGGNSGTTYHVTNLNDSGTGSFRDAVSASNRNIVFDVGGYIVLNSAVSLSSSITINGQTAPGDGIGIMAGEVSASGKSNIIIRNLRMRQGNLDSDTGKSAFNMGSASNVILDHCSFAYGQWDTVDAVGAVNITVSNSIIAFPIGQQFGAHVETGPSTFYGNLWVSAHNRQPLSKDDTQFINNVVYNYQAAYTSGNTAGYFSHDIINNYFIAGPSTTSASDAYYQMAADQSVYATGNYLDSNKDGVLNGAASNTVGSSTVLSNPWAGTSLGLATLTAAQAVTAVFDNAGASPRDEVDAFAVSTAQSLGTSGKIYTNQASTGLSNGGYGTLTG</sequence>
<feature type="chain" id="PRO_5012837869" description="Pectate lyase C" evidence="3">
    <location>
        <begin position="22"/>
        <end position="366"/>
    </location>
</feature>
<dbReference type="PANTHER" id="PTHR42970">
    <property type="entry name" value="PECTATE LYASE C-RELATED"/>
    <property type="match status" value="1"/>
</dbReference>
<dbReference type="InterPro" id="IPR011050">
    <property type="entry name" value="Pectin_lyase_fold/virulence"/>
</dbReference>
<dbReference type="InterPro" id="IPR012334">
    <property type="entry name" value="Pectin_lyas_fold"/>
</dbReference>
<dbReference type="Gene3D" id="2.160.20.10">
    <property type="entry name" value="Single-stranded right-handed beta-helix, Pectin lyase-like"/>
    <property type="match status" value="1"/>
</dbReference>
<evidence type="ECO:0000313" key="4">
    <source>
        <dbReference type="EMBL" id="CZR60328.1"/>
    </source>
</evidence>
<dbReference type="SUPFAM" id="SSF51126">
    <property type="entry name" value="Pectin lyase-like"/>
    <property type="match status" value="1"/>
</dbReference>
<evidence type="ECO:0000256" key="3">
    <source>
        <dbReference type="SAM" id="SignalP"/>
    </source>
</evidence>
<protein>
    <recommendedName>
        <fullName evidence="6">Pectate lyase C</fullName>
    </recommendedName>
</protein>
<gene>
    <name evidence="4" type="ORF">PAC_10224</name>
</gene>
<name>A0A1L7X5N0_9HELO</name>
<organism evidence="4 5">
    <name type="scientific">Phialocephala subalpina</name>
    <dbReference type="NCBI Taxonomy" id="576137"/>
    <lineage>
        <taxon>Eukaryota</taxon>
        <taxon>Fungi</taxon>
        <taxon>Dikarya</taxon>
        <taxon>Ascomycota</taxon>
        <taxon>Pezizomycotina</taxon>
        <taxon>Leotiomycetes</taxon>
        <taxon>Helotiales</taxon>
        <taxon>Mollisiaceae</taxon>
        <taxon>Phialocephala</taxon>
        <taxon>Phialocephala fortinii species complex</taxon>
    </lineage>
</organism>
<keyword evidence="5" id="KW-1185">Reference proteome</keyword>
<keyword evidence="3" id="KW-0732">Signal</keyword>
<evidence type="ECO:0008006" key="6">
    <source>
        <dbReference type="Google" id="ProtNLM"/>
    </source>
</evidence>
<dbReference type="InterPro" id="IPR052063">
    <property type="entry name" value="Polysaccharide_Lyase_1"/>
</dbReference>
<dbReference type="Proteomes" id="UP000184330">
    <property type="component" value="Unassembled WGS sequence"/>
</dbReference>
<dbReference type="OrthoDB" id="302705at2759"/>
<feature type="signal peptide" evidence="3">
    <location>
        <begin position="1"/>
        <end position="21"/>
    </location>
</feature>
<proteinExistence type="predicted"/>
<dbReference type="PANTHER" id="PTHR42970:SF1">
    <property type="entry name" value="PECTATE LYASE C-RELATED"/>
    <property type="match status" value="1"/>
</dbReference>
<dbReference type="AlphaFoldDB" id="A0A1L7X5N0"/>
<accession>A0A1L7X5N0</accession>
<evidence type="ECO:0000256" key="1">
    <source>
        <dbReference type="ARBA" id="ARBA00022723"/>
    </source>
</evidence>